<evidence type="ECO:0000259" key="4">
    <source>
        <dbReference type="SMART" id="SM01008"/>
    </source>
</evidence>
<evidence type="ECO:0000256" key="3">
    <source>
        <dbReference type="SAM" id="MobiDB-lite"/>
    </source>
</evidence>
<keyword evidence="2" id="KW-0560">Oxidoreductase</keyword>
<dbReference type="AlphaFoldDB" id="A0A927K6A1"/>
<dbReference type="InterPro" id="IPR016208">
    <property type="entry name" value="Ald_Oxase/xanthine_DH-like"/>
</dbReference>
<feature type="region of interest" description="Disordered" evidence="3">
    <location>
        <begin position="787"/>
        <end position="808"/>
    </location>
</feature>
<dbReference type="Proteomes" id="UP000616839">
    <property type="component" value="Unassembled WGS sequence"/>
</dbReference>
<dbReference type="Gene3D" id="3.30.365.10">
    <property type="entry name" value="Aldehyde oxidase/xanthine dehydrogenase, molybdopterin binding domain"/>
    <property type="match status" value="4"/>
</dbReference>
<dbReference type="InterPro" id="IPR046867">
    <property type="entry name" value="AldOxase/xan_DH_MoCoBD2"/>
</dbReference>
<sequence length="808" mass="86993">MTTKMFGTKVQRVEDQRLLRGQGRYVDDVGVGAFPGMLHAAVLRSPHAHARIVDIDVADVLDVEGVHAVWTHEDLADAMAEPLPLLIPHDALTHGRTQYALARDEVNYVGEAIAFVVADDRYLAEDAVERIRVTYDFLPAVVGIEAARAATHLVHDDVPGNVGARLDQHVGDAPAAVAAAPHRLELDLTIERSACTPLEGRGTVARWDPDTSRLQVWTSTQTSTGVRAAVAAKLGLDLGQVDVITPDVGGGFGVKINHPWPEELLVPLAAKALGRPVKFTEDRREHFISSAHERGQVHHVEVGFDDDGRLLGLDVEFWHDHGAYSPYGLIVPIITSTQLLGPYKPDNYRVRFESLYTNTVIVTPYRGAGRPQGCYVMERTMDAIAAHLGKDRAEVRAANFIQPDEFPYDHQMVFQDGRPLIYDSGDYPTMLEKIKALVGWDDFETVRAEAAAEGRRLGIGLACYVEGTGVGPYEGAHVHIETSGRVKVATGLTSQGQGHQTVFAQLVADVLGVPFEDVDVVTGDTRRMPYAVGTFASRAAVMSGSAIHLAATRAKEKVLRIAADALEADEDDLELVDGEVRVKGAPGSSMSLGTVAVLSNPLRYAFDEASKSATQFSVGDPGRPPVAEDDEPGLEGKDFYSPERSTFASGMHAAIVETDPVTAEVRILQYAVVHDCGHIINPMIVEGQIHGGVAQGIGGALYERMVYDASGQLLNASFMDFLMPYVTEVPDGIDIDHLETPSPLNPLGLKGAGEAGVIPSSAVFAAAIEDAEGFPVTAMPISPSELFELRRQHASQPASQGPAPEEQS</sequence>
<dbReference type="EMBL" id="JACYXZ010000001">
    <property type="protein sequence ID" value="MBD8868616.1"/>
    <property type="molecule type" value="Genomic_DNA"/>
</dbReference>
<dbReference type="PANTHER" id="PTHR11908:SF132">
    <property type="entry name" value="ALDEHYDE OXIDASE 1-RELATED"/>
    <property type="match status" value="1"/>
</dbReference>
<dbReference type="Pfam" id="PF02738">
    <property type="entry name" value="MoCoBD_1"/>
    <property type="match status" value="1"/>
</dbReference>
<feature type="region of interest" description="Disordered" evidence="3">
    <location>
        <begin position="614"/>
        <end position="634"/>
    </location>
</feature>
<organism evidence="5 6">
    <name type="scientific">Nocardioides donggukensis</name>
    <dbReference type="NCBI Taxonomy" id="2774019"/>
    <lineage>
        <taxon>Bacteria</taxon>
        <taxon>Bacillati</taxon>
        <taxon>Actinomycetota</taxon>
        <taxon>Actinomycetes</taxon>
        <taxon>Propionibacteriales</taxon>
        <taxon>Nocardioidaceae</taxon>
        <taxon>Nocardioides</taxon>
    </lineage>
</organism>
<evidence type="ECO:0000256" key="2">
    <source>
        <dbReference type="ARBA" id="ARBA00023002"/>
    </source>
</evidence>
<evidence type="ECO:0000313" key="6">
    <source>
        <dbReference type="Proteomes" id="UP000616839"/>
    </source>
</evidence>
<protein>
    <submittedName>
        <fullName evidence="5">Xanthine dehydrogenase family protein</fullName>
    </submittedName>
</protein>
<dbReference type="Pfam" id="PF20256">
    <property type="entry name" value="MoCoBD_2"/>
    <property type="match status" value="1"/>
</dbReference>
<dbReference type="SUPFAM" id="SSF54665">
    <property type="entry name" value="CO dehydrogenase molybdoprotein N-domain-like"/>
    <property type="match status" value="1"/>
</dbReference>
<dbReference type="InterPro" id="IPR000674">
    <property type="entry name" value="Ald_Oxase/Xan_DH_a/b"/>
</dbReference>
<dbReference type="Gene3D" id="3.90.1170.50">
    <property type="entry name" value="Aldehyde oxidase/xanthine dehydrogenase, a/b hammerhead"/>
    <property type="match status" value="1"/>
</dbReference>
<dbReference type="SMART" id="SM01008">
    <property type="entry name" value="Ald_Xan_dh_C"/>
    <property type="match status" value="1"/>
</dbReference>
<comment type="caution">
    <text evidence="5">The sequence shown here is derived from an EMBL/GenBank/DDBJ whole genome shotgun (WGS) entry which is preliminary data.</text>
</comment>
<keyword evidence="6" id="KW-1185">Reference proteome</keyword>
<name>A0A927K6A1_9ACTN</name>
<dbReference type="NCBIfam" id="NF040766">
    <property type="entry name" value="CODH_aero_grp5"/>
    <property type="match status" value="1"/>
</dbReference>
<dbReference type="InterPro" id="IPR037165">
    <property type="entry name" value="AldOxase/xan_DH_Mopterin-bd_sf"/>
</dbReference>
<dbReference type="PANTHER" id="PTHR11908">
    <property type="entry name" value="XANTHINE DEHYDROGENASE"/>
    <property type="match status" value="1"/>
</dbReference>
<evidence type="ECO:0000256" key="1">
    <source>
        <dbReference type="ARBA" id="ARBA00022505"/>
    </source>
</evidence>
<dbReference type="GO" id="GO:0016491">
    <property type="term" value="F:oxidoreductase activity"/>
    <property type="evidence" value="ECO:0007669"/>
    <property type="project" value="UniProtKB-KW"/>
</dbReference>
<keyword evidence="1" id="KW-0500">Molybdenum</keyword>
<dbReference type="InterPro" id="IPR036856">
    <property type="entry name" value="Ald_Oxase/Xan_DH_a/b_sf"/>
</dbReference>
<dbReference type="Pfam" id="PF01315">
    <property type="entry name" value="Ald_Xan_dh_C"/>
    <property type="match status" value="1"/>
</dbReference>
<proteinExistence type="predicted"/>
<dbReference type="InterPro" id="IPR008274">
    <property type="entry name" value="AldOxase/xan_DH_MoCoBD1"/>
</dbReference>
<gene>
    <name evidence="5" type="ORF">IE331_03165</name>
</gene>
<feature type="domain" description="Aldehyde oxidase/xanthine dehydrogenase a/b hammerhead" evidence="4">
    <location>
        <begin position="20"/>
        <end position="139"/>
    </location>
</feature>
<dbReference type="RefSeq" id="WP_192140400.1">
    <property type="nucleotide sequence ID" value="NZ_JACYXZ010000001.1"/>
</dbReference>
<accession>A0A927K6A1</accession>
<evidence type="ECO:0000313" key="5">
    <source>
        <dbReference type="EMBL" id="MBD8868616.1"/>
    </source>
</evidence>
<dbReference type="SUPFAM" id="SSF56003">
    <property type="entry name" value="Molybdenum cofactor-binding domain"/>
    <property type="match status" value="1"/>
</dbReference>
<dbReference type="GO" id="GO:0005506">
    <property type="term" value="F:iron ion binding"/>
    <property type="evidence" value="ECO:0007669"/>
    <property type="project" value="InterPro"/>
</dbReference>
<reference evidence="5" key="1">
    <citation type="submission" date="2020-09" db="EMBL/GenBank/DDBJ databases">
        <title>Nocardioides sp. strain MJB4 16S ribosomal RNA gene Genome sequencing and assembly.</title>
        <authorList>
            <person name="Kim I."/>
        </authorList>
    </citation>
    <scope>NUCLEOTIDE SEQUENCE</scope>
    <source>
        <strain evidence="5">MJB4</strain>
    </source>
</reference>